<dbReference type="KEGG" id="aluc:AKAW2_30923A"/>
<reference evidence="2" key="2">
    <citation type="submission" date="2021-02" db="EMBL/GenBank/DDBJ databases">
        <title>Aspergillus luchuensis mut. kawachii IFO 4304 genome sequence.</title>
        <authorList>
            <person name="Mori K."/>
            <person name="Kadooka C."/>
            <person name="Goto M."/>
            <person name="Futagami T."/>
        </authorList>
    </citation>
    <scope>NUCLEOTIDE SEQUENCE</scope>
    <source>
        <strain evidence="2">IFO 4308</strain>
    </source>
</reference>
<evidence type="ECO:0000313" key="2">
    <source>
        <dbReference type="EMBL" id="BCR97604.1"/>
    </source>
</evidence>
<dbReference type="AlphaFoldDB" id="A0A7R7W771"/>
<organism evidence="2 3">
    <name type="scientific">Aspergillus kawachii</name>
    <name type="common">White koji mold</name>
    <name type="synonym">Aspergillus awamori var. kawachi</name>
    <dbReference type="NCBI Taxonomy" id="1069201"/>
    <lineage>
        <taxon>Eukaryota</taxon>
        <taxon>Fungi</taxon>
        <taxon>Dikarya</taxon>
        <taxon>Ascomycota</taxon>
        <taxon>Pezizomycotina</taxon>
        <taxon>Eurotiomycetes</taxon>
        <taxon>Eurotiomycetidae</taxon>
        <taxon>Eurotiales</taxon>
        <taxon>Aspergillaceae</taxon>
        <taxon>Aspergillus</taxon>
        <taxon>Aspergillus subgen. Circumdati</taxon>
    </lineage>
</organism>
<feature type="region of interest" description="Disordered" evidence="1">
    <location>
        <begin position="42"/>
        <end position="61"/>
    </location>
</feature>
<dbReference type="RefSeq" id="XP_041541370.1">
    <property type="nucleotide sequence ID" value="XM_041687491.1"/>
</dbReference>
<keyword evidence="3" id="KW-1185">Reference proteome</keyword>
<dbReference type="EMBL" id="AP024427">
    <property type="protein sequence ID" value="BCR97604.1"/>
    <property type="molecule type" value="Genomic_DNA"/>
</dbReference>
<accession>A0A7R7W771</accession>
<dbReference type="GeneID" id="64958929"/>
<evidence type="ECO:0000313" key="3">
    <source>
        <dbReference type="Proteomes" id="UP000661280"/>
    </source>
</evidence>
<evidence type="ECO:0000256" key="1">
    <source>
        <dbReference type="SAM" id="MobiDB-lite"/>
    </source>
</evidence>
<sequence>MQPECTRSMIQLMEGECLTTLHIVTEWMIVCAVYKPHMMARDSGGRKSPFQGPGSRTSIDPHFDLSQPVVRWGIGRRGSLSIESIQLLANSLPWTEPKLARKQATTT</sequence>
<dbReference type="Proteomes" id="UP000661280">
    <property type="component" value="Chromosome 3"/>
</dbReference>
<protein>
    <submittedName>
        <fullName evidence="2">Uncharacterized protein</fullName>
    </submittedName>
</protein>
<gene>
    <name evidence="2" type="ORF">AKAW2_30923A</name>
</gene>
<reference evidence="2" key="1">
    <citation type="submission" date="2021-01" db="EMBL/GenBank/DDBJ databases">
        <authorList>
            <consortium name="Aspergillus luchuensis mut. kawachii IFO 4304 genome sequencing consortium"/>
            <person name="Kazuki M."/>
            <person name="Futagami T."/>
        </authorList>
    </citation>
    <scope>NUCLEOTIDE SEQUENCE</scope>
    <source>
        <strain evidence="2">IFO 4308</strain>
    </source>
</reference>
<proteinExistence type="predicted"/>
<name>A0A7R7W771_ASPKA</name>